<accession>A0A4Y8KW30</accession>
<dbReference type="Proteomes" id="UP000297861">
    <property type="component" value="Unassembled WGS sequence"/>
</dbReference>
<dbReference type="RefSeq" id="WP_134437322.1">
    <property type="nucleotide sequence ID" value="NZ_SOML01000013.1"/>
</dbReference>
<reference evidence="1 2" key="1">
    <citation type="submission" date="2019-03" db="EMBL/GenBank/DDBJ databases">
        <title>San Antonio Military Medical Center submission to MRSN (WRAIR), pending publication.</title>
        <authorList>
            <person name="Blyth D.M."/>
            <person name="Mccarthy S.L."/>
            <person name="Schall S.E."/>
            <person name="Stam J.A."/>
            <person name="Ong A.C."/>
            <person name="Mcgann P.T."/>
        </authorList>
    </citation>
    <scope>NUCLEOTIDE SEQUENCE [LARGE SCALE GENOMIC DNA]</scope>
    <source>
        <strain evidence="1 2">MRSN571793</strain>
    </source>
</reference>
<dbReference type="EMBL" id="SOML01000013">
    <property type="protein sequence ID" value="TFD93180.1"/>
    <property type="molecule type" value="Genomic_DNA"/>
</dbReference>
<sequence>MNKLDSIDHTTSLRILGNGNSLNEVLGNLKDQSYDYMVVNRYVLSESYESIKPRYYVLADPHFFNHEEGLSILSRIKEKTLWNMFLFIPMGANISALFVDCKNIHIIYYNTNEFRGMEKLKRYFYKHNIGLPRVQNVMVAAIYIAISVGYKKIELYGVEHSWTKFLFVNNKNEVCLDNPHFFDKERSKPKTWKEIQHENAYLHEILRMYAYMFESYIELEKMARTESVELLNCTKDSFIDAFKRKE</sequence>
<organism evidence="1 2">
    <name type="scientific">Dysgonomonas capnocytophagoides</name>
    <dbReference type="NCBI Taxonomy" id="45254"/>
    <lineage>
        <taxon>Bacteria</taxon>
        <taxon>Pseudomonadati</taxon>
        <taxon>Bacteroidota</taxon>
        <taxon>Bacteroidia</taxon>
        <taxon>Bacteroidales</taxon>
        <taxon>Dysgonomonadaceae</taxon>
        <taxon>Dysgonomonas</taxon>
    </lineage>
</organism>
<evidence type="ECO:0000313" key="2">
    <source>
        <dbReference type="Proteomes" id="UP000297861"/>
    </source>
</evidence>
<keyword evidence="2" id="KW-1185">Reference proteome</keyword>
<name>A0A4Y8KW30_9BACT</name>
<dbReference type="Gene3D" id="3.90.1480.10">
    <property type="entry name" value="Alpha-2,3-sialyltransferase"/>
    <property type="match status" value="1"/>
</dbReference>
<evidence type="ECO:0008006" key="3">
    <source>
        <dbReference type="Google" id="ProtNLM"/>
    </source>
</evidence>
<protein>
    <recommendedName>
        <fullName evidence="3">DUF115 domain-containing protein</fullName>
    </recommendedName>
</protein>
<proteinExistence type="predicted"/>
<gene>
    <name evidence="1" type="ORF">E2605_17000</name>
</gene>
<evidence type="ECO:0000313" key="1">
    <source>
        <dbReference type="EMBL" id="TFD93180.1"/>
    </source>
</evidence>
<dbReference type="OrthoDB" id="5328262at2"/>
<dbReference type="AlphaFoldDB" id="A0A4Y8KW30"/>
<comment type="caution">
    <text evidence="1">The sequence shown here is derived from an EMBL/GenBank/DDBJ whole genome shotgun (WGS) entry which is preliminary data.</text>
</comment>